<dbReference type="InterPro" id="IPR006058">
    <property type="entry name" value="2Fe2S_fd_BS"/>
</dbReference>
<keyword evidence="5" id="KW-0274">FAD</keyword>
<keyword evidence="8" id="KW-0411">Iron-sulfur</keyword>
<evidence type="ECO:0000256" key="5">
    <source>
        <dbReference type="ARBA" id="ARBA00022827"/>
    </source>
</evidence>
<dbReference type="GO" id="GO:0046872">
    <property type="term" value="F:metal ion binding"/>
    <property type="evidence" value="ECO:0007669"/>
    <property type="project" value="UniProtKB-KW"/>
</dbReference>
<evidence type="ECO:0000256" key="2">
    <source>
        <dbReference type="ARBA" id="ARBA00022630"/>
    </source>
</evidence>
<evidence type="ECO:0000313" key="12">
    <source>
        <dbReference type="Proteomes" id="UP000650524"/>
    </source>
</evidence>
<sequence length="385" mass="42794">MKKPVFEEFDGYNGIVEEIETSRKYGTDYSAYGDSVDKQINLLHPTRMKLRVSEIIDETSSTKTLRLTSQDGYLPPFLAGQYIALFMELSGIRTSRPYSISSPPNQTGFYEITIRRVEDGLVSNYLLDEVKKGDELESSGPAGQFYHNPLFHDKTMVCIAGGSGITPFRSMIREIVECGLERSVYLFHGNKNLNDAISHDELRSLSDSFENINYLPVIEEPSDGYQGLSGLITGDLIREAIGDLTGKTFYLCGPQGMYDFCVPELEKLGIPKRKIRKEVYGAPANICDYPGWPERVKADDVFAVQVDGGPTIEARAGEPLMLALEKNGVLIPSICRSGECSMCRVKIQSGKVFQPGGVPVRKSDVQFGYVHSCVSYPLEDMEVLI</sequence>
<name>A0A8J6T303_9DELT</name>
<dbReference type="Pfam" id="PF00111">
    <property type="entry name" value="Fer2"/>
    <property type="match status" value="1"/>
</dbReference>
<evidence type="ECO:0000313" key="11">
    <source>
        <dbReference type="EMBL" id="MBC8177335.1"/>
    </source>
</evidence>
<keyword evidence="6" id="KW-0560">Oxidoreductase</keyword>
<dbReference type="GO" id="GO:0016491">
    <property type="term" value="F:oxidoreductase activity"/>
    <property type="evidence" value="ECO:0007669"/>
    <property type="project" value="UniProtKB-KW"/>
</dbReference>
<evidence type="ECO:0000259" key="10">
    <source>
        <dbReference type="PROSITE" id="PS51384"/>
    </source>
</evidence>
<comment type="caution">
    <text evidence="11">The sequence shown here is derived from an EMBL/GenBank/DDBJ whole genome shotgun (WGS) entry which is preliminary data.</text>
</comment>
<dbReference type="InterPro" id="IPR012675">
    <property type="entry name" value="Beta-grasp_dom_sf"/>
</dbReference>
<dbReference type="SUPFAM" id="SSF54292">
    <property type="entry name" value="2Fe-2S ferredoxin-like"/>
    <property type="match status" value="1"/>
</dbReference>
<dbReference type="SUPFAM" id="SSF52343">
    <property type="entry name" value="Ferredoxin reductase-like, C-terminal NADP-linked domain"/>
    <property type="match status" value="1"/>
</dbReference>
<feature type="domain" description="FAD-binding FR-type" evidence="10">
    <location>
        <begin position="45"/>
        <end position="148"/>
    </location>
</feature>
<evidence type="ECO:0000256" key="1">
    <source>
        <dbReference type="ARBA" id="ARBA00001974"/>
    </source>
</evidence>
<accession>A0A8J6T303</accession>
<dbReference type="InterPro" id="IPR001709">
    <property type="entry name" value="Flavoprot_Pyr_Nucl_cyt_Rdtase"/>
</dbReference>
<dbReference type="InterPro" id="IPR050415">
    <property type="entry name" value="MRET"/>
</dbReference>
<dbReference type="Pfam" id="PF00175">
    <property type="entry name" value="NAD_binding_1"/>
    <property type="match status" value="1"/>
</dbReference>
<keyword evidence="7" id="KW-0408">Iron</keyword>
<dbReference type="EMBL" id="JACNJD010000201">
    <property type="protein sequence ID" value="MBC8177335.1"/>
    <property type="molecule type" value="Genomic_DNA"/>
</dbReference>
<evidence type="ECO:0000256" key="8">
    <source>
        <dbReference type="ARBA" id="ARBA00023014"/>
    </source>
</evidence>
<dbReference type="PRINTS" id="PR00410">
    <property type="entry name" value="PHEHYDRXLASE"/>
</dbReference>
<feature type="domain" description="2Fe-2S ferredoxin-type" evidence="9">
    <location>
        <begin position="300"/>
        <end position="385"/>
    </location>
</feature>
<reference evidence="11 12" key="1">
    <citation type="submission" date="2020-08" db="EMBL/GenBank/DDBJ databases">
        <title>Bridging the membrane lipid divide: bacteria of the FCB group superphylum have the potential to synthesize archaeal ether lipids.</title>
        <authorList>
            <person name="Villanueva L."/>
            <person name="Von Meijenfeldt F.A.B."/>
            <person name="Westbye A.B."/>
            <person name="Yadav S."/>
            <person name="Hopmans E.C."/>
            <person name="Dutilh B.E."/>
            <person name="Sinninghe Damste J.S."/>
        </authorList>
    </citation>
    <scope>NUCLEOTIDE SEQUENCE [LARGE SCALE GENOMIC DNA]</scope>
    <source>
        <strain evidence="11">NIOZ-UU27</strain>
    </source>
</reference>
<proteinExistence type="predicted"/>
<dbReference type="InterPro" id="IPR017927">
    <property type="entry name" value="FAD-bd_FR_type"/>
</dbReference>
<evidence type="ECO:0000259" key="9">
    <source>
        <dbReference type="PROSITE" id="PS51085"/>
    </source>
</evidence>
<dbReference type="Gene3D" id="3.40.50.80">
    <property type="entry name" value="Nucleotide-binding domain of ferredoxin-NADP reductase (FNR) module"/>
    <property type="match status" value="1"/>
</dbReference>
<dbReference type="CDD" id="cd00207">
    <property type="entry name" value="fer2"/>
    <property type="match status" value="1"/>
</dbReference>
<dbReference type="PRINTS" id="PR00371">
    <property type="entry name" value="FPNCR"/>
</dbReference>
<dbReference type="CDD" id="cd06217">
    <property type="entry name" value="FNR_iron_sulfur_binding_3"/>
    <property type="match status" value="1"/>
</dbReference>
<protein>
    <submittedName>
        <fullName evidence="11">2Fe-2S iron-sulfur cluster binding domain-containing protein</fullName>
    </submittedName>
</protein>
<dbReference type="InterPro" id="IPR036010">
    <property type="entry name" value="2Fe-2S_ferredoxin-like_sf"/>
</dbReference>
<dbReference type="InterPro" id="IPR001041">
    <property type="entry name" value="2Fe-2S_ferredoxin-type"/>
</dbReference>
<dbReference type="SUPFAM" id="SSF63380">
    <property type="entry name" value="Riboflavin synthase domain-like"/>
    <property type="match status" value="1"/>
</dbReference>
<dbReference type="AlphaFoldDB" id="A0A8J6T303"/>
<evidence type="ECO:0000256" key="4">
    <source>
        <dbReference type="ARBA" id="ARBA00022723"/>
    </source>
</evidence>
<dbReference type="PROSITE" id="PS51085">
    <property type="entry name" value="2FE2S_FER_2"/>
    <property type="match status" value="1"/>
</dbReference>
<dbReference type="Proteomes" id="UP000650524">
    <property type="component" value="Unassembled WGS sequence"/>
</dbReference>
<dbReference type="PANTHER" id="PTHR47354">
    <property type="entry name" value="NADH OXIDOREDUCTASE HCR"/>
    <property type="match status" value="1"/>
</dbReference>
<dbReference type="InterPro" id="IPR008333">
    <property type="entry name" value="Cbr1-like_FAD-bd_dom"/>
</dbReference>
<evidence type="ECO:0000256" key="7">
    <source>
        <dbReference type="ARBA" id="ARBA00023004"/>
    </source>
</evidence>
<dbReference type="PROSITE" id="PS00197">
    <property type="entry name" value="2FE2S_FER_1"/>
    <property type="match status" value="1"/>
</dbReference>
<dbReference type="PROSITE" id="PS51384">
    <property type="entry name" value="FAD_FR"/>
    <property type="match status" value="1"/>
</dbReference>
<dbReference type="Gene3D" id="2.40.30.10">
    <property type="entry name" value="Translation factors"/>
    <property type="match status" value="1"/>
</dbReference>
<keyword evidence="4" id="KW-0479">Metal-binding</keyword>
<dbReference type="GO" id="GO:0051537">
    <property type="term" value="F:2 iron, 2 sulfur cluster binding"/>
    <property type="evidence" value="ECO:0007669"/>
    <property type="project" value="UniProtKB-KW"/>
</dbReference>
<comment type="cofactor">
    <cofactor evidence="1">
        <name>FAD</name>
        <dbReference type="ChEBI" id="CHEBI:57692"/>
    </cofactor>
</comment>
<evidence type="ECO:0000256" key="3">
    <source>
        <dbReference type="ARBA" id="ARBA00022714"/>
    </source>
</evidence>
<dbReference type="InterPro" id="IPR017938">
    <property type="entry name" value="Riboflavin_synthase-like_b-brl"/>
</dbReference>
<keyword evidence="3" id="KW-0001">2Fe-2S</keyword>
<organism evidence="11 12">
    <name type="scientific">Candidatus Desulfacyla euxinica</name>
    <dbReference type="NCBI Taxonomy" id="2841693"/>
    <lineage>
        <taxon>Bacteria</taxon>
        <taxon>Deltaproteobacteria</taxon>
        <taxon>Candidatus Desulfacyla</taxon>
    </lineage>
</organism>
<dbReference type="Pfam" id="PF00970">
    <property type="entry name" value="FAD_binding_6"/>
    <property type="match status" value="1"/>
</dbReference>
<keyword evidence="2" id="KW-0285">Flavoprotein</keyword>
<dbReference type="InterPro" id="IPR039261">
    <property type="entry name" value="FNR_nucleotide-bd"/>
</dbReference>
<dbReference type="InterPro" id="IPR001433">
    <property type="entry name" value="OxRdtase_FAD/NAD-bd"/>
</dbReference>
<dbReference type="Gene3D" id="3.10.20.30">
    <property type="match status" value="1"/>
</dbReference>
<gene>
    <name evidence="11" type="ORF">H8E19_08000</name>
</gene>
<dbReference type="PANTHER" id="PTHR47354:SF6">
    <property type="entry name" value="NADH OXIDOREDUCTASE HCR"/>
    <property type="match status" value="1"/>
</dbReference>
<evidence type="ECO:0000256" key="6">
    <source>
        <dbReference type="ARBA" id="ARBA00023002"/>
    </source>
</evidence>